<evidence type="ECO:0000313" key="3">
    <source>
        <dbReference type="Proteomes" id="UP000015101"/>
    </source>
</evidence>
<proteinExistence type="predicted"/>
<dbReference type="OrthoDB" id="10070526at2759"/>
<dbReference type="EnsemblMetazoa" id="HelroT171033">
    <property type="protein sequence ID" value="HelroP171033"/>
    <property type="gene ID" value="HelroG171033"/>
</dbReference>
<dbReference type="Proteomes" id="UP000015101">
    <property type="component" value="Unassembled WGS sequence"/>
</dbReference>
<dbReference type="KEGG" id="hro:HELRODRAFT_171033"/>
<name>T1F3Q6_HELRO</name>
<dbReference type="GeneID" id="20203455"/>
<gene>
    <name evidence="2" type="primary">20203455</name>
    <name evidence="1" type="ORF">HELRODRAFT_171033</name>
</gene>
<reference evidence="3" key="1">
    <citation type="submission" date="2012-12" db="EMBL/GenBank/DDBJ databases">
        <authorList>
            <person name="Hellsten U."/>
            <person name="Grimwood J."/>
            <person name="Chapman J.A."/>
            <person name="Shapiro H."/>
            <person name="Aerts A."/>
            <person name="Otillar R.P."/>
            <person name="Terry A.Y."/>
            <person name="Boore J.L."/>
            <person name="Simakov O."/>
            <person name="Marletaz F."/>
            <person name="Cho S.-J."/>
            <person name="Edsinger-Gonzales E."/>
            <person name="Havlak P."/>
            <person name="Kuo D.-H."/>
            <person name="Larsson T."/>
            <person name="Lv J."/>
            <person name="Arendt D."/>
            <person name="Savage R."/>
            <person name="Osoegawa K."/>
            <person name="de Jong P."/>
            <person name="Lindberg D.R."/>
            <person name="Seaver E.C."/>
            <person name="Weisblat D.A."/>
            <person name="Putnam N.H."/>
            <person name="Grigoriev I.V."/>
            <person name="Rokhsar D.S."/>
        </authorList>
    </citation>
    <scope>NUCLEOTIDE SEQUENCE</scope>
</reference>
<reference evidence="2" key="3">
    <citation type="submission" date="2015-06" db="UniProtKB">
        <authorList>
            <consortium name="EnsemblMetazoa"/>
        </authorList>
    </citation>
    <scope>IDENTIFICATION</scope>
</reference>
<sequence>MHQRYPSGHSTPRKINRKIELASSADEITTGQRRLPIAVGTETTKTWPERKRNSGDIKSKDLVWSGLVWSGLVWSGLVWSGCTTCGAEENIKMNDVIYKSYDPARKGQRWKFDVSITVGIEINVQQSLRWKQLCSSIENFEPTE</sequence>
<dbReference type="RefSeq" id="XP_009015093.1">
    <property type="nucleotide sequence ID" value="XM_009016845.1"/>
</dbReference>
<dbReference type="CTD" id="20203455"/>
<accession>T1F3Q6</accession>
<evidence type="ECO:0000313" key="1">
    <source>
        <dbReference type="EMBL" id="ESO06997.1"/>
    </source>
</evidence>
<protein>
    <submittedName>
        <fullName evidence="1 2">Uncharacterized protein</fullName>
    </submittedName>
</protein>
<evidence type="ECO:0000313" key="2">
    <source>
        <dbReference type="EnsemblMetazoa" id="HelroP171033"/>
    </source>
</evidence>
<dbReference type="EMBL" id="KB096275">
    <property type="protein sequence ID" value="ESO06997.1"/>
    <property type="molecule type" value="Genomic_DNA"/>
</dbReference>
<dbReference type="HOGENOM" id="CLU_1798526_0_0_1"/>
<keyword evidence="3" id="KW-1185">Reference proteome</keyword>
<dbReference type="AlphaFoldDB" id="T1F3Q6"/>
<dbReference type="EMBL" id="AMQM01003754">
    <property type="status" value="NOT_ANNOTATED_CDS"/>
    <property type="molecule type" value="Genomic_DNA"/>
</dbReference>
<reference evidence="1 3" key="2">
    <citation type="journal article" date="2013" name="Nature">
        <title>Insights into bilaterian evolution from three spiralian genomes.</title>
        <authorList>
            <person name="Simakov O."/>
            <person name="Marletaz F."/>
            <person name="Cho S.J."/>
            <person name="Edsinger-Gonzales E."/>
            <person name="Havlak P."/>
            <person name="Hellsten U."/>
            <person name="Kuo D.H."/>
            <person name="Larsson T."/>
            <person name="Lv J."/>
            <person name="Arendt D."/>
            <person name="Savage R."/>
            <person name="Osoegawa K."/>
            <person name="de Jong P."/>
            <person name="Grimwood J."/>
            <person name="Chapman J.A."/>
            <person name="Shapiro H."/>
            <person name="Aerts A."/>
            <person name="Otillar R.P."/>
            <person name="Terry A.Y."/>
            <person name="Boore J.L."/>
            <person name="Grigoriev I.V."/>
            <person name="Lindberg D.R."/>
            <person name="Seaver E.C."/>
            <person name="Weisblat D.A."/>
            <person name="Putnam N.H."/>
            <person name="Rokhsar D.S."/>
        </authorList>
    </citation>
    <scope>NUCLEOTIDE SEQUENCE</scope>
</reference>
<dbReference type="InParanoid" id="T1F3Q6"/>
<organism evidence="2 3">
    <name type="scientific">Helobdella robusta</name>
    <name type="common">Californian leech</name>
    <dbReference type="NCBI Taxonomy" id="6412"/>
    <lineage>
        <taxon>Eukaryota</taxon>
        <taxon>Metazoa</taxon>
        <taxon>Spiralia</taxon>
        <taxon>Lophotrochozoa</taxon>
        <taxon>Annelida</taxon>
        <taxon>Clitellata</taxon>
        <taxon>Hirudinea</taxon>
        <taxon>Rhynchobdellida</taxon>
        <taxon>Glossiphoniidae</taxon>
        <taxon>Helobdella</taxon>
    </lineage>
</organism>